<proteinExistence type="predicted"/>
<reference evidence="1" key="1">
    <citation type="submission" date="2023-03" db="EMBL/GenBank/DDBJ databases">
        <title>MT1 and MT2 Draft Genomes of Novel Species.</title>
        <authorList>
            <person name="Venkateswaran K."/>
        </authorList>
    </citation>
    <scope>NUCLEOTIDE SEQUENCE</scope>
    <source>
        <strain evidence="1">F6_3S_P_2</strain>
    </source>
</reference>
<evidence type="ECO:0000313" key="2">
    <source>
        <dbReference type="Proteomes" id="UP001175097"/>
    </source>
</evidence>
<dbReference type="Proteomes" id="UP001175097">
    <property type="component" value="Unassembled WGS sequence"/>
</dbReference>
<sequence>MRALLQRAFAENVFKVNHAPKVATMTRGEALDLLISYVARQA</sequence>
<dbReference type="EMBL" id="JAROCC010000012">
    <property type="protein sequence ID" value="MDN4608649.1"/>
    <property type="molecule type" value="Genomic_DNA"/>
</dbReference>
<protein>
    <submittedName>
        <fullName evidence="1">Uncharacterized protein</fullName>
    </submittedName>
</protein>
<keyword evidence="2" id="KW-1185">Reference proteome</keyword>
<dbReference type="RefSeq" id="WP_301244854.1">
    <property type="nucleotide sequence ID" value="NZ_JAROCC010000012.1"/>
</dbReference>
<accession>A0ABT8JU09</accession>
<evidence type="ECO:0000313" key="1">
    <source>
        <dbReference type="EMBL" id="MDN4608649.1"/>
    </source>
</evidence>
<comment type="caution">
    <text evidence="1">The sequence shown here is derived from an EMBL/GenBank/DDBJ whole genome shotgun (WGS) entry which is preliminary data.</text>
</comment>
<gene>
    <name evidence="1" type="ORF">P5G49_14400</name>
</gene>
<organism evidence="1 2">
    <name type="scientific">Sporosarcina highlanderae</name>
    <dbReference type="NCBI Taxonomy" id="3035916"/>
    <lineage>
        <taxon>Bacteria</taxon>
        <taxon>Bacillati</taxon>
        <taxon>Bacillota</taxon>
        <taxon>Bacilli</taxon>
        <taxon>Bacillales</taxon>
        <taxon>Caryophanaceae</taxon>
        <taxon>Sporosarcina</taxon>
    </lineage>
</organism>
<name>A0ABT8JU09_9BACL</name>